<accession>A0A6A6TWI8</accession>
<feature type="transmembrane region" description="Helical" evidence="1">
    <location>
        <begin position="159"/>
        <end position="177"/>
    </location>
</feature>
<protein>
    <recommendedName>
        <fullName evidence="4">DUF1772-domain-containing protein</fullName>
    </recommendedName>
</protein>
<dbReference type="Proteomes" id="UP000799302">
    <property type="component" value="Unassembled WGS sequence"/>
</dbReference>
<evidence type="ECO:0000313" key="2">
    <source>
        <dbReference type="EMBL" id="KAF2664465.1"/>
    </source>
</evidence>
<gene>
    <name evidence="2" type="ORF">BT63DRAFT_417828</name>
</gene>
<feature type="transmembrane region" description="Helical" evidence="1">
    <location>
        <begin position="82"/>
        <end position="105"/>
    </location>
</feature>
<evidence type="ECO:0008006" key="4">
    <source>
        <dbReference type="Google" id="ProtNLM"/>
    </source>
</evidence>
<dbReference type="InterPro" id="IPR013901">
    <property type="entry name" value="Anthrone_oxy"/>
</dbReference>
<proteinExistence type="predicted"/>
<name>A0A6A6TWI8_9PEZI</name>
<dbReference type="Pfam" id="PF08592">
    <property type="entry name" value="Anthrone_oxy"/>
    <property type="match status" value="1"/>
</dbReference>
<feature type="transmembrane region" description="Helical" evidence="1">
    <location>
        <begin position="59"/>
        <end position="76"/>
    </location>
</feature>
<evidence type="ECO:0000313" key="3">
    <source>
        <dbReference type="Proteomes" id="UP000799302"/>
    </source>
</evidence>
<reference evidence="2" key="1">
    <citation type="journal article" date="2020" name="Stud. Mycol.">
        <title>101 Dothideomycetes genomes: a test case for predicting lifestyles and emergence of pathogens.</title>
        <authorList>
            <person name="Haridas S."/>
            <person name="Albert R."/>
            <person name="Binder M."/>
            <person name="Bloem J."/>
            <person name="Labutti K."/>
            <person name="Salamov A."/>
            <person name="Andreopoulos B."/>
            <person name="Baker S."/>
            <person name="Barry K."/>
            <person name="Bills G."/>
            <person name="Bluhm B."/>
            <person name="Cannon C."/>
            <person name="Castanera R."/>
            <person name="Culley D."/>
            <person name="Daum C."/>
            <person name="Ezra D."/>
            <person name="Gonzalez J."/>
            <person name="Henrissat B."/>
            <person name="Kuo A."/>
            <person name="Liang C."/>
            <person name="Lipzen A."/>
            <person name="Lutzoni F."/>
            <person name="Magnuson J."/>
            <person name="Mondo S."/>
            <person name="Nolan M."/>
            <person name="Ohm R."/>
            <person name="Pangilinan J."/>
            <person name="Park H.-J."/>
            <person name="Ramirez L."/>
            <person name="Alfaro M."/>
            <person name="Sun H."/>
            <person name="Tritt A."/>
            <person name="Yoshinaga Y."/>
            <person name="Zwiers L.-H."/>
            <person name="Turgeon B."/>
            <person name="Goodwin S."/>
            <person name="Spatafora J."/>
            <person name="Crous P."/>
            <person name="Grigoriev I."/>
        </authorList>
    </citation>
    <scope>NUCLEOTIDE SEQUENCE</scope>
    <source>
        <strain evidence="2">CBS 115976</strain>
    </source>
</reference>
<feature type="transmembrane region" description="Helical" evidence="1">
    <location>
        <begin position="20"/>
        <end position="39"/>
    </location>
</feature>
<evidence type="ECO:0000256" key="1">
    <source>
        <dbReference type="SAM" id="Phobius"/>
    </source>
</evidence>
<keyword evidence="1" id="KW-0472">Membrane</keyword>
<dbReference type="EMBL" id="MU004242">
    <property type="protein sequence ID" value="KAF2664465.1"/>
    <property type="molecule type" value="Genomic_DNA"/>
</dbReference>
<dbReference type="OrthoDB" id="5954308at2759"/>
<sequence>MALPSLTSLAKVASISSSGIFAGYASALSDAALTAILMAPDEATMAKQWRIQFLKGFQIAMPATIINILSWSYLAYTAKTSFVQKLFIAATLMTGCGTAFAWTALRYINGALSIKADKLAGGSEKQSYVIRYSLADKGTKKLEESCSTKELAIRWKQYNALRCVVLVMGTVVGAYALSL</sequence>
<keyword evidence="1" id="KW-0812">Transmembrane</keyword>
<organism evidence="2 3">
    <name type="scientific">Microthyrium microscopicum</name>
    <dbReference type="NCBI Taxonomy" id="703497"/>
    <lineage>
        <taxon>Eukaryota</taxon>
        <taxon>Fungi</taxon>
        <taxon>Dikarya</taxon>
        <taxon>Ascomycota</taxon>
        <taxon>Pezizomycotina</taxon>
        <taxon>Dothideomycetes</taxon>
        <taxon>Dothideomycetes incertae sedis</taxon>
        <taxon>Microthyriales</taxon>
        <taxon>Microthyriaceae</taxon>
        <taxon>Microthyrium</taxon>
    </lineage>
</organism>
<keyword evidence="3" id="KW-1185">Reference proteome</keyword>
<dbReference type="AlphaFoldDB" id="A0A6A6TWI8"/>
<keyword evidence="1" id="KW-1133">Transmembrane helix</keyword>